<dbReference type="Proteomes" id="UP001153709">
    <property type="component" value="Chromosome 6"/>
</dbReference>
<proteinExistence type="predicted"/>
<keyword evidence="2" id="KW-1185">Reference proteome</keyword>
<dbReference type="EMBL" id="OU898281">
    <property type="protein sequence ID" value="CAG9835982.1"/>
    <property type="molecule type" value="Genomic_DNA"/>
</dbReference>
<evidence type="ECO:0000313" key="2">
    <source>
        <dbReference type="Proteomes" id="UP001153709"/>
    </source>
</evidence>
<reference evidence="1" key="1">
    <citation type="submission" date="2022-01" db="EMBL/GenBank/DDBJ databases">
        <authorList>
            <person name="King R."/>
        </authorList>
    </citation>
    <scope>NUCLEOTIDE SEQUENCE</scope>
</reference>
<dbReference type="AlphaFoldDB" id="A0A9N9T7K9"/>
<evidence type="ECO:0000313" key="1">
    <source>
        <dbReference type="EMBL" id="CAG9835982.1"/>
    </source>
</evidence>
<gene>
    <name evidence="1" type="ORF">DIABBA_LOCUS9116</name>
</gene>
<sequence>MTYASETRTDTVTTQRLLETAEMGLLRRITGDTLRDQREVKILEENVTCSV</sequence>
<protein>
    <submittedName>
        <fullName evidence="1">Uncharacterized protein</fullName>
    </submittedName>
</protein>
<organism evidence="1 2">
    <name type="scientific">Diabrotica balteata</name>
    <name type="common">Banded cucumber beetle</name>
    <dbReference type="NCBI Taxonomy" id="107213"/>
    <lineage>
        <taxon>Eukaryota</taxon>
        <taxon>Metazoa</taxon>
        <taxon>Ecdysozoa</taxon>
        <taxon>Arthropoda</taxon>
        <taxon>Hexapoda</taxon>
        <taxon>Insecta</taxon>
        <taxon>Pterygota</taxon>
        <taxon>Neoptera</taxon>
        <taxon>Endopterygota</taxon>
        <taxon>Coleoptera</taxon>
        <taxon>Polyphaga</taxon>
        <taxon>Cucujiformia</taxon>
        <taxon>Chrysomeloidea</taxon>
        <taxon>Chrysomelidae</taxon>
        <taxon>Galerucinae</taxon>
        <taxon>Diabroticina</taxon>
        <taxon>Diabroticites</taxon>
        <taxon>Diabrotica</taxon>
    </lineage>
</organism>
<name>A0A9N9T7K9_DIABA</name>
<accession>A0A9N9T7K9</accession>